<feature type="region of interest" description="Disordered" evidence="1">
    <location>
        <begin position="122"/>
        <end position="164"/>
    </location>
</feature>
<accession>A0A9Q8QUA5</accession>
<protein>
    <submittedName>
        <fullName evidence="2">Uncharacterized protein</fullName>
    </submittedName>
</protein>
<evidence type="ECO:0000313" key="2">
    <source>
        <dbReference type="EMBL" id="UNI24991.1"/>
    </source>
</evidence>
<feature type="compositionally biased region" description="Low complexity" evidence="1">
    <location>
        <begin position="139"/>
        <end position="155"/>
    </location>
</feature>
<dbReference type="AlphaFoldDB" id="A0A9Q8QUA5"/>
<dbReference type="Proteomes" id="UP000829364">
    <property type="component" value="Chromosome 14"/>
</dbReference>
<keyword evidence="3" id="KW-1185">Reference proteome</keyword>
<reference evidence="2" key="1">
    <citation type="submission" date="2021-11" db="EMBL/GenBank/DDBJ databases">
        <title>Purpureocillium_takamizusanense_genome.</title>
        <authorList>
            <person name="Nguyen N.-H."/>
        </authorList>
    </citation>
    <scope>NUCLEOTIDE SEQUENCE</scope>
    <source>
        <strain evidence="2">PT3</strain>
    </source>
</reference>
<dbReference type="OrthoDB" id="5228334at2759"/>
<dbReference type="EMBL" id="CP086367">
    <property type="protein sequence ID" value="UNI24991.1"/>
    <property type="molecule type" value="Genomic_DNA"/>
</dbReference>
<name>A0A9Q8QUA5_9HYPO</name>
<dbReference type="GeneID" id="72072645"/>
<evidence type="ECO:0000256" key="1">
    <source>
        <dbReference type="SAM" id="MobiDB-lite"/>
    </source>
</evidence>
<proteinExistence type="predicted"/>
<organism evidence="2 3">
    <name type="scientific">Purpureocillium takamizusanense</name>
    <dbReference type="NCBI Taxonomy" id="2060973"/>
    <lineage>
        <taxon>Eukaryota</taxon>
        <taxon>Fungi</taxon>
        <taxon>Dikarya</taxon>
        <taxon>Ascomycota</taxon>
        <taxon>Pezizomycotina</taxon>
        <taxon>Sordariomycetes</taxon>
        <taxon>Hypocreomycetidae</taxon>
        <taxon>Hypocreales</taxon>
        <taxon>Ophiocordycipitaceae</taxon>
        <taxon>Purpureocillium</taxon>
    </lineage>
</organism>
<dbReference type="KEGG" id="ptkz:JDV02_010702"/>
<evidence type="ECO:0000313" key="3">
    <source>
        <dbReference type="Proteomes" id="UP000829364"/>
    </source>
</evidence>
<sequence length="164" mass="16843">MADSIQEEVAALIKGAAASCGAPVKRSKRDGMSCMVNSLGGAAQDDRALALINPAEWNGFTLELADSAPQIIAAAVQVLKTQAQKNKFAIMVAAAAVAGIWTDVTKPAAEVAHKYVFDGGQFGSSKEHPDGKGDHGQKTPKTTATSTTSCNPSATVNENSVASL</sequence>
<gene>
    <name evidence="2" type="ORF">JDV02_010702</name>
</gene>
<feature type="compositionally biased region" description="Basic and acidic residues" evidence="1">
    <location>
        <begin position="125"/>
        <end position="137"/>
    </location>
</feature>
<dbReference type="RefSeq" id="XP_047848472.1">
    <property type="nucleotide sequence ID" value="XM_047992458.1"/>
</dbReference>